<gene>
    <name evidence="1" type="ordered locus">AOLE_18920</name>
</gene>
<dbReference type="AlphaFoldDB" id="A0AAN0PCD7"/>
<name>A0AAN0PCD7_ACISD</name>
<protein>
    <submittedName>
        <fullName evidence="1">Uncharacterized protein</fullName>
    </submittedName>
</protein>
<proteinExistence type="predicted"/>
<dbReference type="EMBL" id="CP002080">
    <property type="protein sequence ID" value="ADI92666.1"/>
    <property type="molecule type" value="Genomic_DNA"/>
</dbReference>
<sequence length="79" mass="9047">MYGKKNNLFKNLKLKLINLSVPLLVMTGWGREYTIEPERLPVAYVGKVYNQQLKTISKWGNSKADFKIYSSSNKGKTCC</sequence>
<organism evidence="1 2">
    <name type="scientific">Acinetobacter oleivorans (strain JCM 16667 / KCTC 23045 / DR1)</name>
    <dbReference type="NCBI Taxonomy" id="436717"/>
    <lineage>
        <taxon>Bacteria</taxon>
        <taxon>Pseudomonadati</taxon>
        <taxon>Pseudomonadota</taxon>
        <taxon>Gammaproteobacteria</taxon>
        <taxon>Moraxellales</taxon>
        <taxon>Moraxellaceae</taxon>
        <taxon>Acinetobacter</taxon>
    </lineage>
</organism>
<evidence type="ECO:0000313" key="1">
    <source>
        <dbReference type="EMBL" id="ADI92666.1"/>
    </source>
</evidence>
<evidence type="ECO:0000313" key="2">
    <source>
        <dbReference type="Proteomes" id="UP000000392"/>
    </source>
</evidence>
<dbReference type="Proteomes" id="UP000000392">
    <property type="component" value="Chromosome"/>
</dbReference>
<accession>A0AAN0PCD7</accession>
<dbReference type="KEGG" id="acd:AOLE_18920"/>
<reference evidence="1 2" key="1">
    <citation type="journal article" date="2010" name="J. Bacteriol.">
        <title>Complete genome sequence of the diesel-degrading Acinetobacter sp. strain DR1.</title>
        <authorList>
            <person name="Jung J."/>
            <person name="Baek J.H."/>
            <person name="Park W."/>
        </authorList>
    </citation>
    <scope>NUCLEOTIDE SEQUENCE [LARGE SCALE GENOMIC DNA]</scope>
    <source>
        <strain evidence="2">JCM 16667 / KCTC 23045 / DR1</strain>
    </source>
</reference>